<reference evidence="3 6" key="2">
    <citation type="submission" date="2016-09" db="EMBL/GenBank/DDBJ databases">
        <authorList>
            <consortium name="Pathogen Informatics"/>
        </authorList>
    </citation>
    <scope>NUCLEOTIDE SEQUENCE [LARGE SCALE GENOMIC DNA]</scope>
    <source>
        <strain evidence="3 6">82B</strain>
    </source>
</reference>
<keyword evidence="5" id="KW-1185">Reference proteome</keyword>
<accession>A0A1D4GBX6</accession>
<keyword evidence="2" id="KW-0812">Transmembrane</keyword>
<dbReference type="NCBIfam" id="NF041554">
    <property type="entry name" value="SA1362_fam"/>
    <property type="match status" value="1"/>
</dbReference>
<name>A0A1D4GBX6_9STAP</name>
<keyword evidence="1" id="KW-0175">Coiled coil</keyword>
<keyword evidence="2" id="KW-1133">Transmembrane helix</keyword>
<feature type="transmembrane region" description="Helical" evidence="2">
    <location>
        <begin position="5"/>
        <end position="26"/>
    </location>
</feature>
<dbReference type="EMBL" id="FMPG01000001">
    <property type="protein sequence ID" value="SCS22444.1"/>
    <property type="molecule type" value="Genomic_DNA"/>
</dbReference>
<keyword evidence="2" id="KW-0472">Membrane</keyword>
<feature type="coiled-coil region" evidence="1">
    <location>
        <begin position="51"/>
        <end position="78"/>
    </location>
</feature>
<evidence type="ECO:0000313" key="5">
    <source>
        <dbReference type="Proteomes" id="UP000095412"/>
    </source>
</evidence>
<dbReference type="InterPro" id="IPR048110">
    <property type="entry name" value="SA1362/YqhP-like"/>
</dbReference>
<evidence type="ECO:0000256" key="2">
    <source>
        <dbReference type="SAM" id="Phobius"/>
    </source>
</evidence>
<protein>
    <submittedName>
        <fullName evidence="3">Exported protein</fullName>
    </submittedName>
</protein>
<evidence type="ECO:0000313" key="3">
    <source>
        <dbReference type="EMBL" id="SCS22444.1"/>
    </source>
</evidence>
<evidence type="ECO:0000313" key="4">
    <source>
        <dbReference type="EMBL" id="SCT13192.1"/>
    </source>
</evidence>
<dbReference type="RefSeq" id="WP_069995999.1">
    <property type="nucleotide sequence ID" value="NZ_FMPG01000001.1"/>
</dbReference>
<evidence type="ECO:0000256" key="1">
    <source>
        <dbReference type="SAM" id="Coils"/>
    </source>
</evidence>
<dbReference type="AlphaFoldDB" id="A0A1D4GBX6"/>
<dbReference type="EMBL" id="FMPI01000013">
    <property type="protein sequence ID" value="SCT13192.1"/>
    <property type="molecule type" value="Genomic_DNA"/>
</dbReference>
<dbReference type="Proteomes" id="UP000095412">
    <property type="component" value="Unassembled WGS sequence"/>
</dbReference>
<dbReference type="Proteomes" id="UP000095768">
    <property type="component" value="Unassembled WGS sequence"/>
</dbReference>
<gene>
    <name evidence="3" type="ORF">SAMEA2297795_00019</name>
    <name evidence="4" type="ORF">SAMEA2297796_01813</name>
</gene>
<feature type="transmembrane region" description="Helical" evidence="2">
    <location>
        <begin position="32"/>
        <end position="50"/>
    </location>
</feature>
<sequence length="80" mass="9889">MKQVLFYFVILIAIIGLVLNLDAFIFSFVRMAISFIIFAGIIYAIYYFFFLTEDQRKYKRAQRKYKRAQRKYKRQNRKRK</sequence>
<reference evidence="4 5" key="1">
    <citation type="submission" date="2016-09" db="EMBL/GenBank/DDBJ databases">
        <authorList>
            <consortium name="Pathogen Informatics"/>
            <person name="Sun Q."/>
            <person name="Inoue M."/>
        </authorList>
    </citation>
    <scope>NUCLEOTIDE SEQUENCE [LARGE SCALE GENOMIC DNA]</scope>
    <source>
        <strain evidence="4 5">82C</strain>
    </source>
</reference>
<evidence type="ECO:0000313" key="6">
    <source>
        <dbReference type="Proteomes" id="UP000095768"/>
    </source>
</evidence>
<proteinExistence type="predicted"/>
<dbReference type="OrthoDB" id="2414285at2"/>
<organism evidence="3 6">
    <name type="scientific">Staphylococcus caeli</name>
    <dbReference type="NCBI Taxonomy" id="2201815"/>
    <lineage>
        <taxon>Bacteria</taxon>
        <taxon>Bacillati</taxon>
        <taxon>Bacillota</taxon>
        <taxon>Bacilli</taxon>
        <taxon>Bacillales</taxon>
        <taxon>Staphylococcaceae</taxon>
        <taxon>Staphylococcus</taxon>
    </lineage>
</organism>